<dbReference type="AlphaFoldDB" id="A0A103QSS2"/>
<gene>
    <name evidence="1" type="ORF">WJ33_01030</name>
</gene>
<organism evidence="1">
    <name type="scientific">Burkholderia ubonensis</name>
    <dbReference type="NCBI Taxonomy" id="101571"/>
    <lineage>
        <taxon>Bacteria</taxon>
        <taxon>Pseudomonadati</taxon>
        <taxon>Pseudomonadota</taxon>
        <taxon>Betaproteobacteria</taxon>
        <taxon>Burkholderiales</taxon>
        <taxon>Burkholderiaceae</taxon>
        <taxon>Burkholderia</taxon>
        <taxon>Burkholderia cepacia complex</taxon>
    </lineage>
</organism>
<protein>
    <submittedName>
        <fullName evidence="1">Uncharacterized protein</fullName>
    </submittedName>
</protein>
<dbReference type="Proteomes" id="UP000064029">
    <property type="component" value="Unassembled WGS sequence"/>
</dbReference>
<proteinExistence type="predicted"/>
<accession>A0A103QSS2</accession>
<name>A0A103QSS2_9BURK</name>
<reference evidence="1" key="1">
    <citation type="submission" date="2015-11" db="EMBL/GenBank/DDBJ databases">
        <title>Expanding the genomic diversity of Burkholderia species for the development of highly accurate diagnostics.</title>
        <authorList>
            <person name="Sahl J."/>
            <person name="Keim P."/>
            <person name="Wagner D."/>
        </authorList>
    </citation>
    <scope>NUCLEOTIDE SEQUENCE [LARGE SCALE GENOMIC DNA]</scope>
    <source>
        <strain evidence="1">MSMB2036</strain>
    </source>
</reference>
<comment type="caution">
    <text evidence="1">The sequence shown here is derived from an EMBL/GenBank/DDBJ whole genome shotgun (WGS) entry which is preliminary data.</text>
</comment>
<dbReference type="OrthoDB" id="9135610at2"/>
<dbReference type="EMBL" id="LOXM01000264">
    <property type="protein sequence ID" value="KVG54882.1"/>
    <property type="molecule type" value="Genomic_DNA"/>
</dbReference>
<dbReference type="RefSeq" id="WP_059759555.1">
    <property type="nucleotide sequence ID" value="NZ_CP013414.1"/>
</dbReference>
<evidence type="ECO:0000313" key="1">
    <source>
        <dbReference type="EMBL" id="KVG54882.1"/>
    </source>
</evidence>
<sequence length="64" mass="7165">MRDTDTIDALRYALAKQVPAMERGFTIQTNYGEFRIDAEDADRFAALARIILGNKLSAMEVSNV</sequence>